<dbReference type="SUPFAM" id="SSF47598">
    <property type="entry name" value="Ribbon-helix-helix"/>
    <property type="match status" value="1"/>
</dbReference>
<sequence length="72" mass="8139">MAMSTNESVATSKPKINAYVSEEINKAIEVEMAKERRSKSQMVELLLEEALKARGYEFSQAAQQDDQVDESR</sequence>
<dbReference type="EMBL" id="CP053586">
    <property type="protein sequence ID" value="WNZ24117.1"/>
    <property type="molecule type" value="Genomic_DNA"/>
</dbReference>
<gene>
    <name evidence="1" type="ORF">HJG54_15435</name>
</gene>
<name>A0AA96WV68_9CYAN</name>
<evidence type="ECO:0000313" key="1">
    <source>
        <dbReference type="EMBL" id="WNZ24117.1"/>
    </source>
</evidence>
<proteinExistence type="predicted"/>
<dbReference type="GO" id="GO:0006355">
    <property type="term" value="P:regulation of DNA-templated transcription"/>
    <property type="evidence" value="ECO:0007669"/>
    <property type="project" value="InterPro"/>
</dbReference>
<accession>A0AA96WV68</accession>
<dbReference type="AlphaFoldDB" id="A0AA96WV68"/>
<dbReference type="RefSeq" id="WP_316429730.1">
    <property type="nucleotide sequence ID" value="NZ_CP053586.1"/>
</dbReference>
<reference evidence="1" key="1">
    <citation type="submission" date="2020-05" db="EMBL/GenBank/DDBJ databases">
        <authorList>
            <person name="Zhu T."/>
            <person name="Keshari N."/>
            <person name="Lu X."/>
        </authorList>
    </citation>
    <scope>NUCLEOTIDE SEQUENCE</scope>
    <source>
        <strain evidence="1">NK1-12</strain>
    </source>
</reference>
<organism evidence="1">
    <name type="scientific">Leptolyngbya sp. NK1-12</name>
    <dbReference type="NCBI Taxonomy" id="2547451"/>
    <lineage>
        <taxon>Bacteria</taxon>
        <taxon>Bacillati</taxon>
        <taxon>Cyanobacteriota</taxon>
        <taxon>Cyanophyceae</taxon>
        <taxon>Leptolyngbyales</taxon>
        <taxon>Leptolyngbyaceae</taxon>
        <taxon>Leptolyngbya group</taxon>
        <taxon>Leptolyngbya</taxon>
    </lineage>
</organism>
<protein>
    <recommendedName>
        <fullName evidence="2">Ribbon-helix-helix protein, CopG family</fullName>
    </recommendedName>
</protein>
<evidence type="ECO:0008006" key="2">
    <source>
        <dbReference type="Google" id="ProtNLM"/>
    </source>
</evidence>
<dbReference type="InterPro" id="IPR010985">
    <property type="entry name" value="Ribbon_hlx_hlx"/>
</dbReference>